<comment type="caution">
    <text evidence="1">The sequence shown here is derived from an EMBL/GenBank/DDBJ whole genome shotgun (WGS) entry which is preliminary data.</text>
</comment>
<keyword evidence="2" id="KW-1185">Reference proteome</keyword>
<dbReference type="Proteomes" id="UP000735302">
    <property type="component" value="Unassembled WGS sequence"/>
</dbReference>
<accession>A0AAV4BD59</accession>
<sequence length="84" mass="9382">MGVGGWEMGDDGWEMEDGGWGMLDEGWKMGDGRWGNANMSKRLIVCMELAALSEIPPDISLPVPGGVHKENIFANFNPFHMFYF</sequence>
<proteinExistence type="predicted"/>
<dbReference type="AlphaFoldDB" id="A0AAV4BD59"/>
<organism evidence="1 2">
    <name type="scientific">Plakobranchus ocellatus</name>
    <dbReference type="NCBI Taxonomy" id="259542"/>
    <lineage>
        <taxon>Eukaryota</taxon>
        <taxon>Metazoa</taxon>
        <taxon>Spiralia</taxon>
        <taxon>Lophotrochozoa</taxon>
        <taxon>Mollusca</taxon>
        <taxon>Gastropoda</taxon>
        <taxon>Heterobranchia</taxon>
        <taxon>Euthyneura</taxon>
        <taxon>Panpulmonata</taxon>
        <taxon>Sacoglossa</taxon>
        <taxon>Placobranchoidea</taxon>
        <taxon>Plakobranchidae</taxon>
        <taxon>Plakobranchus</taxon>
    </lineage>
</organism>
<name>A0AAV4BD59_9GAST</name>
<protein>
    <submittedName>
        <fullName evidence="1">Uncharacterized protein</fullName>
    </submittedName>
</protein>
<evidence type="ECO:0000313" key="2">
    <source>
        <dbReference type="Proteomes" id="UP000735302"/>
    </source>
</evidence>
<dbReference type="EMBL" id="BLXT01005252">
    <property type="protein sequence ID" value="GFO21296.1"/>
    <property type="molecule type" value="Genomic_DNA"/>
</dbReference>
<evidence type="ECO:0000313" key="1">
    <source>
        <dbReference type="EMBL" id="GFO21296.1"/>
    </source>
</evidence>
<reference evidence="1 2" key="1">
    <citation type="journal article" date="2021" name="Elife">
        <title>Chloroplast acquisition without the gene transfer in kleptoplastic sea slugs, Plakobranchus ocellatus.</title>
        <authorList>
            <person name="Maeda T."/>
            <person name="Takahashi S."/>
            <person name="Yoshida T."/>
            <person name="Shimamura S."/>
            <person name="Takaki Y."/>
            <person name="Nagai Y."/>
            <person name="Toyoda A."/>
            <person name="Suzuki Y."/>
            <person name="Arimoto A."/>
            <person name="Ishii H."/>
            <person name="Satoh N."/>
            <person name="Nishiyama T."/>
            <person name="Hasebe M."/>
            <person name="Maruyama T."/>
            <person name="Minagawa J."/>
            <person name="Obokata J."/>
            <person name="Shigenobu S."/>
        </authorList>
    </citation>
    <scope>NUCLEOTIDE SEQUENCE [LARGE SCALE GENOMIC DNA]</scope>
</reference>
<gene>
    <name evidence="1" type="ORF">PoB_004780100</name>
</gene>